<reference evidence="1" key="1">
    <citation type="submission" date="2014-09" db="EMBL/GenBank/DDBJ databases">
        <authorList>
            <person name="Magalhaes I.L.F."/>
            <person name="Oliveira U."/>
            <person name="Santos F.R."/>
            <person name="Vidigal T.H.D.A."/>
            <person name="Brescovit A.D."/>
            <person name="Santos A.J."/>
        </authorList>
    </citation>
    <scope>NUCLEOTIDE SEQUENCE</scope>
    <source>
        <tissue evidence="1">Shoot tissue taken approximately 20 cm above the soil surface</tissue>
    </source>
</reference>
<organism evidence="1">
    <name type="scientific">Arundo donax</name>
    <name type="common">Giant reed</name>
    <name type="synonym">Donax arundinaceus</name>
    <dbReference type="NCBI Taxonomy" id="35708"/>
    <lineage>
        <taxon>Eukaryota</taxon>
        <taxon>Viridiplantae</taxon>
        <taxon>Streptophyta</taxon>
        <taxon>Embryophyta</taxon>
        <taxon>Tracheophyta</taxon>
        <taxon>Spermatophyta</taxon>
        <taxon>Magnoliopsida</taxon>
        <taxon>Liliopsida</taxon>
        <taxon>Poales</taxon>
        <taxon>Poaceae</taxon>
        <taxon>PACMAD clade</taxon>
        <taxon>Arundinoideae</taxon>
        <taxon>Arundineae</taxon>
        <taxon>Arundo</taxon>
    </lineage>
</organism>
<protein>
    <submittedName>
        <fullName evidence="1">Uncharacterized protein</fullName>
    </submittedName>
</protein>
<accession>A0A0A9B6E7</accession>
<reference evidence="1" key="2">
    <citation type="journal article" date="2015" name="Data Brief">
        <title>Shoot transcriptome of the giant reed, Arundo donax.</title>
        <authorList>
            <person name="Barrero R.A."/>
            <person name="Guerrero F.D."/>
            <person name="Moolhuijzen P."/>
            <person name="Goolsby J.A."/>
            <person name="Tidwell J."/>
            <person name="Bellgard S.E."/>
            <person name="Bellgard M.I."/>
        </authorList>
    </citation>
    <scope>NUCLEOTIDE SEQUENCE</scope>
    <source>
        <tissue evidence="1">Shoot tissue taken approximately 20 cm above the soil surface</tissue>
    </source>
</reference>
<dbReference type="AlphaFoldDB" id="A0A0A9B6E7"/>
<dbReference type="EMBL" id="GBRH01238954">
    <property type="protein sequence ID" value="JAD58941.1"/>
    <property type="molecule type" value="Transcribed_RNA"/>
</dbReference>
<evidence type="ECO:0000313" key="1">
    <source>
        <dbReference type="EMBL" id="JAD58941.1"/>
    </source>
</evidence>
<name>A0A0A9B6E7_ARUDO</name>
<sequence>MVRSKFSYAQFYYASHQRRDDLILDSTLILISDRVAPQLYNVCR</sequence>
<proteinExistence type="predicted"/>